<dbReference type="AlphaFoldDB" id="A0A7L5BCK5"/>
<dbReference type="EMBL" id="CP048632">
    <property type="protein sequence ID" value="QIB36600.1"/>
    <property type="molecule type" value="Genomic_DNA"/>
</dbReference>
<keyword evidence="3" id="KW-1185">Reference proteome</keyword>
<keyword evidence="1" id="KW-1133">Transmembrane helix</keyword>
<protein>
    <submittedName>
        <fullName evidence="2">Uncharacterized protein</fullName>
    </submittedName>
</protein>
<evidence type="ECO:0000313" key="3">
    <source>
        <dbReference type="Proteomes" id="UP000464865"/>
    </source>
</evidence>
<keyword evidence="1" id="KW-0812">Transmembrane</keyword>
<keyword evidence="1" id="KW-0472">Membrane</keyword>
<evidence type="ECO:0000313" key="2">
    <source>
        <dbReference type="EMBL" id="QIB36600.1"/>
    </source>
</evidence>
<proteinExistence type="predicted"/>
<dbReference type="Proteomes" id="UP000464865">
    <property type="component" value="Chromosome M15-11"/>
</dbReference>
<gene>
    <name evidence="2" type="ORF">G3A56_00110</name>
</gene>
<sequence length="58" mass="6317">MTETSTANQPFAPKTSKRSKVIAMAVFAAIVGFLYIVSKLATEITTPLAKNSHRNYSN</sequence>
<name>A0A7L5BCK5_9HYPH</name>
<organism evidence="2 3">
    <name type="scientific">Rhizobium oryzihabitans</name>
    <dbReference type="NCBI Taxonomy" id="2267833"/>
    <lineage>
        <taxon>Bacteria</taxon>
        <taxon>Pseudomonadati</taxon>
        <taxon>Pseudomonadota</taxon>
        <taxon>Alphaproteobacteria</taxon>
        <taxon>Hyphomicrobiales</taxon>
        <taxon>Rhizobiaceae</taxon>
        <taxon>Rhizobium/Agrobacterium group</taxon>
        <taxon>Rhizobium</taxon>
    </lineage>
</organism>
<dbReference type="RefSeq" id="WP_164055997.1">
    <property type="nucleotide sequence ID" value="NZ_CP048632.1"/>
</dbReference>
<dbReference type="KEGG" id="roy:G3A56_00110"/>
<reference evidence="2 3" key="1">
    <citation type="submission" date="2020-02" db="EMBL/GenBank/DDBJ databases">
        <title>Plant-Promoting Endophytic Bacterium Rhizobium oryzihabitans sp. nov., Isolated from the Root of Rice.</title>
        <authorList>
            <person name="zhao J."/>
            <person name="Zhang G."/>
        </authorList>
    </citation>
    <scope>NUCLEOTIDE SEQUENCE [LARGE SCALE GENOMIC DNA]</scope>
    <source>
        <strain evidence="2 3">M15</strain>
    </source>
</reference>
<feature type="transmembrane region" description="Helical" evidence="1">
    <location>
        <begin position="21"/>
        <end position="38"/>
    </location>
</feature>
<accession>A0A7L5BCK5</accession>
<evidence type="ECO:0000256" key="1">
    <source>
        <dbReference type="SAM" id="Phobius"/>
    </source>
</evidence>